<accession>A0ABV7EDN8</accession>
<evidence type="ECO:0000313" key="2">
    <source>
        <dbReference type="EMBL" id="MFC3099722.1"/>
    </source>
</evidence>
<evidence type="ECO:0008006" key="4">
    <source>
        <dbReference type="Google" id="ProtNLM"/>
    </source>
</evidence>
<organism evidence="2 3">
    <name type="scientific">Alteraurantiacibacter lauratis</name>
    <dbReference type="NCBI Taxonomy" id="2054627"/>
    <lineage>
        <taxon>Bacteria</taxon>
        <taxon>Pseudomonadati</taxon>
        <taxon>Pseudomonadota</taxon>
        <taxon>Alphaproteobacteria</taxon>
        <taxon>Sphingomonadales</taxon>
        <taxon>Erythrobacteraceae</taxon>
        <taxon>Alteraurantiacibacter</taxon>
    </lineage>
</organism>
<evidence type="ECO:0000256" key="1">
    <source>
        <dbReference type="SAM" id="SignalP"/>
    </source>
</evidence>
<feature type="chain" id="PRO_5046358946" description="DUF4384 domain-containing protein" evidence="1">
    <location>
        <begin position="25"/>
        <end position="789"/>
    </location>
</feature>
<dbReference type="Proteomes" id="UP001595378">
    <property type="component" value="Unassembled WGS sequence"/>
</dbReference>
<sequence length="789" mass="85707">MSLAVFRAAIFVSAMLAAAVPAFAQEDKPSVTETCPNLTAEQVHAIENYKGQFSENAWYARTYCVSVEEAERRMAIQQRDAIGPKTEPGPRPAPDPNAIGTVAARLREEEAATFAGLWIEHSPEYRVVVAFTRDGAKTLAKYTRDPLFVPLDRPGPAHAELRATQERLIEALQRVGVRWASMGTDEKQGVVEVQLGQDAASIRAAAARGDIELPDHVRLVEPRPFPIAAPPQPKPGDKRVRSFPQFAFRTDMYPRTLVGVQDVPVRLVLDGGCLKLEFAQGKRITALWQAHDALDLSDPTKVSVLDRFPGTRIAAGEDIVLMGLQPGEDRVPDDLVGTEGCPGPYHVVRGYTARAAWQAEEGERAIQERQRELGSRAAAERDFAADLARVPALQAWREELLATRGDVVAGAYVDVERGTAHLFHTAAVEPAALIPAALRAHITAQVAPVGQYALESARASLERQLAAAGVEAQLSADSLQGVVHLRPADPRALSAAGAAGSIRFPAITHIEFDPAQPLVEHDRMRGRDPDDIWLPLEAAPDFAEIRKLVETTELPVHEPPMGPPGAPEVERPVRYARPSRAGSLQMAQFLVGYGQTAREIAALKQRGFDPVDALDAINGRATWLTKALLARQVVVAELVSLDPRDPGRDGFRSSATWRVVETFKGDAKPGQELRTRLVSGEEADGAVAQSNEEPLVLPGLPGSLEAGGQWLLFLNDAQYERMAFIYGGEGAARRDHRWYTPMTIARPQPVRGGEAQAPFLDQKPIALAELRAQLAPLQAALIDAGLVDR</sequence>
<comment type="caution">
    <text evidence="2">The sequence shown here is derived from an EMBL/GenBank/DDBJ whole genome shotgun (WGS) entry which is preliminary data.</text>
</comment>
<dbReference type="EMBL" id="JBHRSU010000001">
    <property type="protein sequence ID" value="MFC3099722.1"/>
    <property type="molecule type" value="Genomic_DNA"/>
</dbReference>
<protein>
    <recommendedName>
        <fullName evidence="4">DUF4384 domain-containing protein</fullName>
    </recommendedName>
</protein>
<proteinExistence type="predicted"/>
<feature type="signal peptide" evidence="1">
    <location>
        <begin position="1"/>
        <end position="24"/>
    </location>
</feature>
<keyword evidence="1" id="KW-0732">Signal</keyword>
<name>A0ABV7EDN8_9SPHN</name>
<keyword evidence="3" id="KW-1185">Reference proteome</keyword>
<gene>
    <name evidence="2" type="ORF">ACFODK_02320</name>
</gene>
<dbReference type="RefSeq" id="WP_336917035.1">
    <property type="nucleotide sequence ID" value="NZ_JBANRN010000001.1"/>
</dbReference>
<evidence type="ECO:0000313" key="3">
    <source>
        <dbReference type="Proteomes" id="UP001595378"/>
    </source>
</evidence>
<reference evidence="3" key="1">
    <citation type="journal article" date="2019" name="Int. J. Syst. Evol. Microbiol.">
        <title>The Global Catalogue of Microorganisms (GCM) 10K type strain sequencing project: providing services to taxonomists for standard genome sequencing and annotation.</title>
        <authorList>
            <consortium name="The Broad Institute Genomics Platform"/>
            <consortium name="The Broad Institute Genome Sequencing Center for Infectious Disease"/>
            <person name="Wu L."/>
            <person name="Ma J."/>
        </authorList>
    </citation>
    <scope>NUCLEOTIDE SEQUENCE [LARGE SCALE GENOMIC DNA]</scope>
    <source>
        <strain evidence="3">KCTC 52606</strain>
    </source>
</reference>